<organism evidence="1 2">
    <name type="scientific">Mycena pura</name>
    <dbReference type="NCBI Taxonomy" id="153505"/>
    <lineage>
        <taxon>Eukaryota</taxon>
        <taxon>Fungi</taxon>
        <taxon>Dikarya</taxon>
        <taxon>Basidiomycota</taxon>
        <taxon>Agaricomycotina</taxon>
        <taxon>Agaricomycetes</taxon>
        <taxon>Agaricomycetidae</taxon>
        <taxon>Agaricales</taxon>
        <taxon>Marasmiineae</taxon>
        <taxon>Mycenaceae</taxon>
        <taxon>Mycena</taxon>
    </lineage>
</organism>
<protein>
    <submittedName>
        <fullName evidence="1">Uncharacterized protein</fullName>
    </submittedName>
</protein>
<evidence type="ECO:0000313" key="2">
    <source>
        <dbReference type="Proteomes" id="UP001219525"/>
    </source>
</evidence>
<dbReference type="Proteomes" id="UP001219525">
    <property type="component" value="Unassembled WGS sequence"/>
</dbReference>
<evidence type="ECO:0000313" key="1">
    <source>
        <dbReference type="EMBL" id="KAJ7203738.1"/>
    </source>
</evidence>
<name>A0AAD6Y9F3_9AGAR</name>
<dbReference type="AlphaFoldDB" id="A0AAD6Y9F3"/>
<proteinExistence type="predicted"/>
<gene>
    <name evidence="1" type="ORF">GGX14DRAFT_461046</name>
</gene>
<feature type="non-terminal residue" evidence="1">
    <location>
        <position position="1"/>
    </location>
</feature>
<dbReference type="EMBL" id="JARJCW010000049">
    <property type="protein sequence ID" value="KAJ7203738.1"/>
    <property type="molecule type" value="Genomic_DNA"/>
</dbReference>
<reference evidence="1" key="1">
    <citation type="submission" date="2023-03" db="EMBL/GenBank/DDBJ databases">
        <title>Massive genome expansion in bonnet fungi (Mycena s.s.) driven by repeated elements and novel gene families across ecological guilds.</title>
        <authorList>
            <consortium name="Lawrence Berkeley National Laboratory"/>
            <person name="Harder C.B."/>
            <person name="Miyauchi S."/>
            <person name="Viragh M."/>
            <person name="Kuo A."/>
            <person name="Thoen E."/>
            <person name="Andreopoulos B."/>
            <person name="Lu D."/>
            <person name="Skrede I."/>
            <person name="Drula E."/>
            <person name="Henrissat B."/>
            <person name="Morin E."/>
            <person name="Kohler A."/>
            <person name="Barry K."/>
            <person name="LaButti K."/>
            <person name="Morin E."/>
            <person name="Salamov A."/>
            <person name="Lipzen A."/>
            <person name="Mereny Z."/>
            <person name="Hegedus B."/>
            <person name="Baldrian P."/>
            <person name="Stursova M."/>
            <person name="Weitz H."/>
            <person name="Taylor A."/>
            <person name="Grigoriev I.V."/>
            <person name="Nagy L.G."/>
            <person name="Martin F."/>
            <person name="Kauserud H."/>
        </authorList>
    </citation>
    <scope>NUCLEOTIDE SEQUENCE</scope>
    <source>
        <strain evidence="1">9144</strain>
    </source>
</reference>
<comment type="caution">
    <text evidence="1">The sequence shown here is derived from an EMBL/GenBank/DDBJ whole genome shotgun (WGS) entry which is preliminary data.</text>
</comment>
<sequence>TKAAQPNHIEANLLKGFECLKTQTELAVVSLYAVCVSWPYMRYARGGGSENGGLINILDTVELHRSLAPFCQKFADDPDALLDPTTPDSDLTIDGQPFMNSLVVAKIRKRAAELPRLKDVIRAVFSGGVTGWSIFTEEFEEGGPIDKLTEQEKENINISSTNDCNEGMFLFILHLITHSCSGLLGYTRKQKQNSPSGTIGLFAARAMYRRNDTEDFISAHANNRDLTLYAIREARKRDASGSNKEFREERAKQLIARATENRARRDKHLQEEAERRAKLLAAPVVTETATLSTLTLKQLNEQMRIHWRIHKDTVLTAIPNKSVLKRKSDMLSAVKGAVERYLTRYD</sequence>
<accession>A0AAD6Y9F3</accession>
<keyword evidence="2" id="KW-1185">Reference proteome</keyword>